<dbReference type="Pfam" id="PF06429">
    <property type="entry name" value="Flg_bbr_C"/>
    <property type="match status" value="1"/>
</dbReference>
<dbReference type="PIR" id="H70475">
    <property type="entry name" value="H70475"/>
</dbReference>
<dbReference type="InterPro" id="IPR053967">
    <property type="entry name" value="LlgE_F_G-like_D1"/>
</dbReference>
<dbReference type="InterPro" id="IPR020013">
    <property type="entry name" value="Flagellar_FlgE/F/G"/>
</dbReference>
<dbReference type="InterPro" id="IPR001444">
    <property type="entry name" value="Flag_bb_rod_N"/>
</dbReference>
<dbReference type="Proteomes" id="UP000000798">
    <property type="component" value="Chromosome"/>
</dbReference>
<gene>
    <name evidence="8" type="primary">flgG1</name>
    <name evidence="8" type="ordered locus">aq_2051</name>
</gene>
<evidence type="ECO:0000259" key="6">
    <source>
        <dbReference type="Pfam" id="PF06429"/>
    </source>
</evidence>
<dbReference type="InterPro" id="IPR010930">
    <property type="entry name" value="Flg_bb/hook_C_dom"/>
</dbReference>
<dbReference type="NCBIfam" id="TIGR03506">
    <property type="entry name" value="FlgEFG_subfam"/>
    <property type="match status" value="1"/>
</dbReference>
<dbReference type="InParanoid" id="O67836"/>
<keyword evidence="8" id="KW-0966">Cell projection</keyword>
<dbReference type="AlphaFoldDB" id="O67836"/>
<proteinExistence type="inferred from homology"/>
<evidence type="ECO:0000256" key="2">
    <source>
        <dbReference type="ARBA" id="ARBA00009677"/>
    </source>
</evidence>
<dbReference type="PROSITE" id="PS00588">
    <property type="entry name" value="FLAGELLA_BB_ROD"/>
    <property type="match status" value="1"/>
</dbReference>
<name>O67836_AQUAE</name>
<keyword evidence="8" id="KW-0282">Flagellum</keyword>
<dbReference type="PATRIC" id="fig|224324.8.peg.1582"/>
<dbReference type="STRING" id="224324.aq_2051"/>
<organism evidence="8 9">
    <name type="scientific">Aquifex aeolicus (strain VF5)</name>
    <dbReference type="NCBI Taxonomy" id="224324"/>
    <lineage>
        <taxon>Bacteria</taxon>
        <taxon>Pseudomonadati</taxon>
        <taxon>Aquificota</taxon>
        <taxon>Aquificia</taxon>
        <taxon>Aquificales</taxon>
        <taxon>Aquificaceae</taxon>
        <taxon>Aquifex</taxon>
    </lineage>
</organism>
<dbReference type="EnsemblBacteria" id="AAC07801">
    <property type="protein sequence ID" value="AAC07801"/>
    <property type="gene ID" value="aq_2051"/>
</dbReference>
<dbReference type="Pfam" id="PF22692">
    <property type="entry name" value="LlgE_F_G_D1"/>
    <property type="match status" value="1"/>
</dbReference>
<keyword evidence="9" id="KW-1185">Reference proteome</keyword>
<reference evidence="8 9" key="1">
    <citation type="journal article" date="1998" name="Nature">
        <title>The complete genome of the hyperthermophilic bacterium Aquifex aeolicus.</title>
        <authorList>
            <person name="Deckert G."/>
            <person name="Warren P.V."/>
            <person name="Gaasterland T."/>
            <person name="Young W.G."/>
            <person name="Lenox A.L."/>
            <person name="Graham D.E."/>
            <person name="Overbeek R."/>
            <person name="Snead M.A."/>
            <person name="Keller M."/>
            <person name="Aujay M."/>
            <person name="Huber R."/>
            <person name="Feldman R.A."/>
            <person name="Short J.M."/>
            <person name="Olson G.J."/>
            <person name="Swanson R.V."/>
        </authorList>
    </citation>
    <scope>NUCLEOTIDE SEQUENCE [LARGE SCALE GENOMIC DNA]</scope>
    <source>
        <strain evidence="8 9">VF5</strain>
    </source>
</reference>
<dbReference type="OrthoDB" id="9804559at2"/>
<evidence type="ECO:0000313" key="8">
    <source>
        <dbReference type="EMBL" id="AAC07801.1"/>
    </source>
</evidence>
<dbReference type="InterPro" id="IPR037925">
    <property type="entry name" value="FlgE/F/G-like"/>
</dbReference>
<evidence type="ECO:0000313" key="9">
    <source>
        <dbReference type="Proteomes" id="UP000000798"/>
    </source>
</evidence>
<comment type="subcellular location">
    <subcellularLocation>
        <location evidence="1 4">Bacterial flagellum basal body</location>
    </subcellularLocation>
</comment>
<evidence type="ECO:0000259" key="7">
    <source>
        <dbReference type="Pfam" id="PF22692"/>
    </source>
</evidence>
<feature type="domain" description="Flagellar basal-body/hook protein C-terminal" evidence="6">
    <location>
        <begin position="196"/>
        <end position="239"/>
    </location>
</feature>
<evidence type="ECO:0000256" key="1">
    <source>
        <dbReference type="ARBA" id="ARBA00004117"/>
    </source>
</evidence>
<feature type="domain" description="Flagellar hook protein FlgE/F/G-like D1" evidence="7">
    <location>
        <begin position="94"/>
        <end position="157"/>
    </location>
</feature>
<comment type="similarity">
    <text evidence="2 4">Belongs to the flagella basal body rod proteins family.</text>
</comment>
<dbReference type="EMBL" id="AE000657">
    <property type="protein sequence ID" value="AAC07801.1"/>
    <property type="molecule type" value="Genomic_DNA"/>
</dbReference>
<dbReference type="GO" id="GO:0071978">
    <property type="term" value="P:bacterial-type flagellum-dependent swarming motility"/>
    <property type="evidence" value="ECO:0000318"/>
    <property type="project" value="GO_Central"/>
</dbReference>
<dbReference type="RefSeq" id="WP_010881341.1">
    <property type="nucleotide sequence ID" value="NC_000918.1"/>
</dbReference>
<dbReference type="NCBIfam" id="TIGR02490">
    <property type="entry name" value="flgF"/>
    <property type="match status" value="1"/>
</dbReference>
<evidence type="ECO:0000259" key="5">
    <source>
        <dbReference type="Pfam" id="PF00460"/>
    </source>
</evidence>
<accession>O67836</accession>
<keyword evidence="8" id="KW-0969">Cilium</keyword>
<dbReference type="eggNOG" id="COG4786">
    <property type="taxonomic scope" value="Bacteria"/>
</dbReference>
<protein>
    <submittedName>
        <fullName evidence="8">Flagellar hook basal-body protein FlgG</fullName>
    </submittedName>
</protein>
<dbReference type="GO" id="GO:0030694">
    <property type="term" value="C:bacterial-type flagellum basal body, rod"/>
    <property type="evidence" value="ECO:0007669"/>
    <property type="project" value="InterPro"/>
</dbReference>
<dbReference type="PANTHER" id="PTHR30435">
    <property type="entry name" value="FLAGELLAR PROTEIN"/>
    <property type="match status" value="1"/>
</dbReference>
<dbReference type="KEGG" id="aae:aq_2051"/>
<sequence>MATDYQTIYILGGGMLLQERKLDVSTNNMANVNTPAFKKDYLTAVSYYVPNGQKVQNTNPFEPSNNYVYPIVNEVIPVLSQGALVKTENPLDLAIEGEGFFAVRGPNGILYTRKGIFRINEEGFLTTEEGYQVLDENLNPIQIQGQNVKITKDGTIFVDENPVGRLGIFNLQNIQKLGEDFFQGNPTPATDYRVYQGFYEASNVNAVKEMVKVIEAVSAHEIFSKLIQMTDEVQGKWNQSV</sequence>
<dbReference type="Pfam" id="PF00460">
    <property type="entry name" value="Flg_bb_rod"/>
    <property type="match status" value="1"/>
</dbReference>
<dbReference type="GO" id="GO:0009288">
    <property type="term" value="C:bacterial-type flagellum"/>
    <property type="evidence" value="ECO:0000318"/>
    <property type="project" value="GO_Central"/>
</dbReference>
<evidence type="ECO:0000256" key="3">
    <source>
        <dbReference type="ARBA" id="ARBA00023143"/>
    </source>
</evidence>
<dbReference type="PANTHER" id="PTHR30435:SF19">
    <property type="entry name" value="FLAGELLAR BASAL-BODY ROD PROTEIN FLGG"/>
    <property type="match status" value="1"/>
</dbReference>
<keyword evidence="3 4" id="KW-0975">Bacterial flagellum</keyword>
<feature type="domain" description="Flagellar basal body rod protein N-terminal" evidence="5">
    <location>
        <begin position="8"/>
        <end position="38"/>
    </location>
</feature>
<evidence type="ECO:0000256" key="4">
    <source>
        <dbReference type="RuleBase" id="RU362116"/>
    </source>
</evidence>
<dbReference type="HOGENOM" id="CLU_013687_0_0_0"/>
<dbReference type="SUPFAM" id="SSF117143">
    <property type="entry name" value="Flagellar hook protein flgE"/>
    <property type="match status" value="1"/>
</dbReference>
<dbReference type="InterPro" id="IPR019776">
    <property type="entry name" value="Flagellar_basal_body_rod_CS"/>
</dbReference>
<dbReference type="InterPro" id="IPR012836">
    <property type="entry name" value="FlgF"/>
</dbReference>